<gene>
    <name evidence="3" type="ORF">WN71_031615</name>
</gene>
<comment type="caution">
    <text evidence="3">The sequence shown here is derived from an EMBL/GenBank/DDBJ whole genome shotgun (WGS) entry which is preliminary data.</text>
</comment>
<accession>A0A1J4NNU2</accession>
<dbReference type="AlphaFoldDB" id="A0A1J4NNU2"/>
<name>A0A1J4NNU2_9ACTN</name>
<keyword evidence="1" id="KW-1133">Transmembrane helix</keyword>
<organism evidence="3 4">
    <name type="scientific">Streptomyces mangrovisoli</name>
    <dbReference type="NCBI Taxonomy" id="1428628"/>
    <lineage>
        <taxon>Bacteria</taxon>
        <taxon>Bacillati</taxon>
        <taxon>Actinomycetota</taxon>
        <taxon>Actinomycetes</taxon>
        <taxon>Kitasatosporales</taxon>
        <taxon>Streptomycetaceae</taxon>
        <taxon>Streptomyces</taxon>
    </lineage>
</organism>
<keyword evidence="1" id="KW-0812">Transmembrane</keyword>
<feature type="transmembrane region" description="Helical" evidence="1">
    <location>
        <begin position="16"/>
        <end position="33"/>
    </location>
</feature>
<evidence type="ECO:0000259" key="2">
    <source>
        <dbReference type="Pfam" id="PF10756"/>
    </source>
</evidence>
<evidence type="ECO:0000256" key="1">
    <source>
        <dbReference type="SAM" id="Phobius"/>
    </source>
</evidence>
<evidence type="ECO:0000313" key="4">
    <source>
        <dbReference type="Proteomes" id="UP000034196"/>
    </source>
</evidence>
<dbReference type="Proteomes" id="UP000034196">
    <property type="component" value="Unassembled WGS sequence"/>
</dbReference>
<dbReference type="Pfam" id="PF10756">
    <property type="entry name" value="bPH_6"/>
    <property type="match status" value="1"/>
</dbReference>
<dbReference type="InterPro" id="IPR019692">
    <property type="entry name" value="CFP-6_PH"/>
</dbReference>
<feature type="transmembrane region" description="Helical" evidence="1">
    <location>
        <begin position="45"/>
        <end position="66"/>
    </location>
</feature>
<feature type="domain" description="Low molecular weight protein antigen 6 PH" evidence="2">
    <location>
        <begin position="68"/>
        <end position="124"/>
    </location>
</feature>
<keyword evidence="4" id="KW-1185">Reference proteome</keyword>
<keyword evidence="1" id="KW-0472">Membrane</keyword>
<dbReference type="EMBL" id="LAVA02000090">
    <property type="protein sequence ID" value="OIJ64023.1"/>
    <property type="molecule type" value="Genomic_DNA"/>
</dbReference>
<protein>
    <recommendedName>
        <fullName evidence="2">Low molecular weight protein antigen 6 PH domain-containing protein</fullName>
    </recommendedName>
</protein>
<sequence>MPDIWIGFNSADRRRYWWRAGISALVFAGVLVWTGLTVPASGARLWVGACVVLFMAVVLSWINLIYGRVLLTAEGLEFRTFVRRRSVPWSEVAGVERRQRVSRSGTWTELRVTRVGRRPLVIPGTVTKRRKDAELDRKQAVIEERWSRAAGG</sequence>
<dbReference type="OrthoDB" id="4178112at2"/>
<proteinExistence type="predicted"/>
<reference evidence="3" key="1">
    <citation type="submission" date="2016-10" db="EMBL/GenBank/DDBJ databases">
        <title>Genome sequence of Streptomyces mangrovisoli MUSC 149.</title>
        <authorList>
            <person name="Lee L.-H."/>
            <person name="Ser H.-L."/>
        </authorList>
    </citation>
    <scope>NUCLEOTIDE SEQUENCE [LARGE SCALE GENOMIC DNA]</scope>
    <source>
        <strain evidence="3">MUSC 149</strain>
    </source>
</reference>
<dbReference type="RefSeq" id="WP_046583925.1">
    <property type="nucleotide sequence ID" value="NZ_LAVA02000090.1"/>
</dbReference>
<dbReference type="STRING" id="1428628.WN71_031615"/>
<evidence type="ECO:0000313" key="3">
    <source>
        <dbReference type="EMBL" id="OIJ64023.1"/>
    </source>
</evidence>